<dbReference type="InterPro" id="IPR044929">
    <property type="entry name" value="DNA/RNA_non-sp_Endonuclease_sf"/>
</dbReference>
<name>A0ABD0MWI9_CIRMR</name>
<dbReference type="Proteomes" id="UP001529510">
    <property type="component" value="Unassembled WGS sequence"/>
</dbReference>
<evidence type="ECO:0000256" key="1">
    <source>
        <dbReference type="SAM" id="SignalP"/>
    </source>
</evidence>
<keyword evidence="1" id="KW-0732">Signal</keyword>
<feature type="domain" description="DNA/RNA non-specific endonuclease/pyrophosphatase/phosphodiesterase" evidence="3">
    <location>
        <begin position="55"/>
        <end position="260"/>
    </location>
</feature>
<keyword evidence="5" id="KW-1185">Reference proteome</keyword>
<dbReference type="Gene3D" id="3.40.570.10">
    <property type="entry name" value="Extracellular Endonuclease, subunit A"/>
    <property type="match status" value="1"/>
</dbReference>
<evidence type="ECO:0000313" key="5">
    <source>
        <dbReference type="Proteomes" id="UP001529510"/>
    </source>
</evidence>
<feature type="domain" description="ENPP1-3/EXOG-like endonuclease/phosphodiesterase" evidence="2">
    <location>
        <begin position="56"/>
        <end position="272"/>
    </location>
</feature>
<organism evidence="4 5">
    <name type="scientific">Cirrhinus mrigala</name>
    <name type="common">Mrigala</name>
    <dbReference type="NCBI Taxonomy" id="683832"/>
    <lineage>
        <taxon>Eukaryota</taxon>
        <taxon>Metazoa</taxon>
        <taxon>Chordata</taxon>
        <taxon>Craniata</taxon>
        <taxon>Vertebrata</taxon>
        <taxon>Euteleostomi</taxon>
        <taxon>Actinopterygii</taxon>
        <taxon>Neopterygii</taxon>
        <taxon>Teleostei</taxon>
        <taxon>Ostariophysi</taxon>
        <taxon>Cypriniformes</taxon>
        <taxon>Cyprinidae</taxon>
        <taxon>Labeoninae</taxon>
        <taxon>Labeonini</taxon>
        <taxon>Cirrhinus</taxon>
    </lineage>
</organism>
<comment type="caution">
    <text evidence="4">The sequence shown here is derived from an EMBL/GenBank/DDBJ whole genome shotgun (WGS) entry which is preliminary data.</text>
</comment>
<reference evidence="4 5" key="1">
    <citation type="submission" date="2024-05" db="EMBL/GenBank/DDBJ databases">
        <title>Genome sequencing and assembly of Indian major carp, Cirrhinus mrigala (Hamilton, 1822).</title>
        <authorList>
            <person name="Mohindra V."/>
            <person name="Chowdhury L.M."/>
            <person name="Lal K."/>
            <person name="Jena J.K."/>
        </authorList>
    </citation>
    <scope>NUCLEOTIDE SEQUENCE [LARGE SCALE GENOMIC DNA]</scope>
    <source>
        <strain evidence="4">CM1030</strain>
        <tissue evidence="4">Blood</tissue>
    </source>
</reference>
<sequence length="581" mass="66817">MFVLGLMICVVLRAFSAQAKVVDSFEECKGFFYKDKEPSGMDQNAKKICQQLENTGFYYATLYSPYHKIPLYSAYTLDPKCKTDTVRNDIWHLEPQISQPESQIDYMVRENRNTQNLYRRSQAISSDYTGYDRGHLNPSSFQCSDGRTATFTLTNAAPMKHRFNHVHWNRWERMLRTYLIKNLVRDDYFATAFIVTGTVPDPNVRIPRTERVSVPSHVWTAVCYKHYTDDTKSRSFGYIGRNHEEEPGIRLMSVPELNDELMSHFGTHQPISIFADNCFGIDNNLVEVQLVFQKLINLPVNQADQISSEIQNTFSSDSTRPGKKRFRVNENTGNIAFDSMSTYYDVAEDLKISAGSTCLITYTKSPERTFVHHELRKREVSGRSDAVECQLVPENQKKTAADGTSCSSVYESDYSCRCDTGGETKPCCSTPCLYMDKLKGYRCYSDQKLIECSPPYSLITVNGERCKNDFPCATYGLDYYWCFNFNGDRKHCSPPLWSSKAKTGQYCRINHACARYGYRYSWCYTDDDDNYDQCCSSDDCHSAVNGQTCRSDHPCGYRGYNYLWCYTDYEGNWGYCCTNCS</sequence>
<feature type="signal peptide" evidence="1">
    <location>
        <begin position="1"/>
        <end position="19"/>
    </location>
</feature>
<feature type="non-terminal residue" evidence="4">
    <location>
        <position position="581"/>
    </location>
</feature>
<dbReference type="SMART" id="SM00892">
    <property type="entry name" value="Endonuclease_NS"/>
    <property type="match status" value="1"/>
</dbReference>
<dbReference type="Pfam" id="PF01223">
    <property type="entry name" value="Endonuclease_NS"/>
    <property type="match status" value="1"/>
</dbReference>
<evidence type="ECO:0000313" key="4">
    <source>
        <dbReference type="EMBL" id="KAL0154364.1"/>
    </source>
</evidence>
<gene>
    <name evidence="4" type="ORF">M9458_050330</name>
</gene>
<evidence type="ECO:0000259" key="3">
    <source>
        <dbReference type="SMART" id="SM00892"/>
    </source>
</evidence>
<dbReference type="InterPro" id="IPR044925">
    <property type="entry name" value="His-Me_finger_sf"/>
</dbReference>
<dbReference type="PANTHER" id="PTHR21472">
    <property type="entry name" value="ENDONUCLEASE DOMAIN-CONTAINING 1 PROTEIN ENDOD1"/>
    <property type="match status" value="1"/>
</dbReference>
<evidence type="ECO:0000259" key="2">
    <source>
        <dbReference type="SMART" id="SM00477"/>
    </source>
</evidence>
<proteinExistence type="predicted"/>
<dbReference type="EMBL" id="JAMKFB020000031">
    <property type="protein sequence ID" value="KAL0154364.1"/>
    <property type="molecule type" value="Genomic_DNA"/>
</dbReference>
<dbReference type="SMART" id="SM00477">
    <property type="entry name" value="NUC"/>
    <property type="match status" value="1"/>
</dbReference>
<dbReference type="SUPFAM" id="SSF54060">
    <property type="entry name" value="His-Me finger endonucleases"/>
    <property type="match status" value="1"/>
</dbReference>
<dbReference type="AlphaFoldDB" id="A0ABD0MWI9"/>
<feature type="chain" id="PRO_5044764107" evidence="1">
    <location>
        <begin position="20"/>
        <end position="581"/>
    </location>
</feature>
<dbReference type="InterPro" id="IPR001604">
    <property type="entry name" value="Endo_G_ENPP1-like_dom"/>
</dbReference>
<protein>
    <submittedName>
        <fullName evidence="4">Uncharacterized protein</fullName>
    </submittedName>
</protein>
<dbReference type="InterPro" id="IPR039015">
    <property type="entry name" value="ENDOD1"/>
</dbReference>
<dbReference type="PANTHER" id="PTHR21472:SF21">
    <property type="entry name" value="ENDONUCLEASE DOMAIN-CONTAINING 1 PROTEIN-LIKE-RELATED"/>
    <property type="match status" value="1"/>
</dbReference>
<dbReference type="InterPro" id="IPR020821">
    <property type="entry name" value="ENPP1-3/EXOG-like_nuc-like"/>
</dbReference>
<accession>A0ABD0MWI9</accession>